<keyword evidence="2" id="KW-1185">Reference proteome</keyword>
<accession>A0A2M9B5N1</accession>
<dbReference type="AlphaFoldDB" id="A0A2M9B5N1"/>
<organism evidence="1 2">
    <name type="scientific">Hymenobacter chitinivorans DSM 11115</name>
    <dbReference type="NCBI Taxonomy" id="1121954"/>
    <lineage>
        <taxon>Bacteria</taxon>
        <taxon>Pseudomonadati</taxon>
        <taxon>Bacteroidota</taxon>
        <taxon>Cytophagia</taxon>
        <taxon>Cytophagales</taxon>
        <taxon>Hymenobacteraceae</taxon>
        <taxon>Hymenobacter</taxon>
    </lineage>
</organism>
<sequence length="308" mass="35396">MFSDGPTTSQLNKFIDFHISINSYIKLSVASVNFLSSSNDDPNKLSKLISELITSAGERWTQTTYNNPFKELEKLKFQITESAIARVYSSFEVFLDEINGSFSEYKKNNTDNSNDSLNSVQYMFSQFDWDYSEIEYLTPAYNFYTHARHCIVHRMGEANSTLEEISSSKEFTKAIESWPTVIPGRKISPPPIVDSNGKLTLKPHHAISYSDICLRIAKLININTIQMIGLKYFINKTYKNYLLDSDSLIGPTCENVHEYIRLHIRNDYNFDSLSISDIKSTLDEIGLRRKYSARYSLLKSKVKSNKKN</sequence>
<dbReference type="EMBL" id="PGFA01000003">
    <property type="protein sequence ID" value="PJJ53245.1"/>
    <property type="molecule type" value="Genomic_DNA"/>
</dbReference>
<name>A0A2M9B5N1_9BACT</name>
<reference evidence="1 2" key="1">
    <citation type="submission" date="2017-11" db="EMBL/GenBank/DDBJ databases">
        <title>Genomic Encyclopedia of Archaeal and Bacterial Type Strains, Phase II (KMG-II): From Individual Species to Whole Genera.</title>
        <authorList>
            <person name="Goeker M."/>
        </authorList>
    </citation>
    <scope>NUCLEOTIDE SEQUENCE [LARGE SCALE GENOMIC DNA]</scope>
    <source>
        <strain evidence="1 2">DSM 11115</strain>
    </source>
</reference>
<proteinExistence type="predicted"/>
<comment type="caution">
    <text evidence="1">The sequence shown here is derived from an EMBL/GenBank/DDBJ whole genome shotgun (WGS) entry which is preliminary data.</text>
</comment>
<evidence type="ECO:0000313" key="2">
    <source>
        <dbReference type="Proteomes" id="UP000228535"/>
    </source>
</evidence>
<dbReference type="RefSeq" id="WP_157807663.1">
    <property type="nucleotide sequence ID" value="NZ_PGFA01000003.1"/>
</dbReference>
<protein>
    <submittedName>
        <fullName evidence="1">Uncharacterized protein</fullName>
    </submittedName>
</protein>
<dbReference type="OrthoDB" id="1426771at2"/>
<gene>
    <name evidence="1" type="ORF">CLV45_3905</name>
</gene>
<evidence type="ECO:0000313" key="1">
    <source>
        <dbReference type="EMBL" id="PJJ53245.1"/>
    </source>
</evidence>
<dbReference type="Proteomes" id="UP000228535">
    <property type="component" value="Unassembled WGS sequence"/>
</dbReference>